<feature type="region of interest" description="Disordered" evidence="4">
    <location>
        <begin position="519"/>
        <end position="566"/>
    </location>
</feature>
<evidence type="ECO:0000313" key="7">
    <source>
        <dbReference type="Proteomes" id="UP001365128"/>
    </source>
</evidence>
<feature type="compositionally biased region" description="Pro residues" evidence="4">
    <location>
        <begin position="137"/>
        <end position="150"/>
    </location>
</feature>
<sequence length="632" mass="71150">MSPTQETAPSLPQGALFPDHPLTWSTPSRLAPHESTNPLPGFLRRKADEYFNTAPTTPKSKKKKNKKKGAGPKQEHKATDIQVNGAGNAAGGDAEDVEADDDKSRPKTQSNAQDHQADPDTRPQSNGSARTNTTSAAPPPSPPKQTPPPEVSSSSTTTNTTMDADTTERLDALAKERDSLREEVTQLRKSLETIQSKHESELADVQSQLTETRVGKEHAENQYKDLRGKVNTIKTQLGERMKADAEELERTRAQIEELEEQNRREREEADALDEENKRLQKQKEEQDKEIEELRGRASLSQQNWIKERDELIQREAYAREEFETAKQAMQDWEVLAMEERSLRENLEDKVLELEEQVNGLKEALDRTVSDRDAQTSTVDGLQRALRDIQDARKKELREIVENSQTQLDSLRAQLQAAEDASRKAKEEQEKTQKELERALPFEKEVKEKNLLIGKLRHEAVILNDHLTKALRILRKGRPEDNVDRQIVTNHLLHFLALDRSDPKKFQVLQLIAALLGWTDGKPPHPRLQQREAAGLSRPGSTATAANSLRVPLSPFRRTPSTPSLNTDLLLAADTGSTSESLAELWQNFLEQEALEGSGSKGPSRRESATSDEKEKEREREREREARGLGISS</sequence>
<dbReference type="PANTHER" id="PTHR18921">
    <property type="entry name" value="MYOSIN HEAVY CHAIN - RELATED"/>
    <property type="match status" value="1"/>
</dbReference>
<dbReference type="Gene3D" id="1.10.287.1490">
    <property type="match status" value="1"/>
</dbReference>
<evidence type="ECO:0000256" key="1">
    <source>
        <dbReference type="ARBA" id="ARBA00004555"/>
    </source>
</evidence>
<comment type="subcellular location">
    <subcellularLocation>
        <location evidence="1">Golgi apparatus</location>
    </subcellularLocation>
</comment>
<feature type="region of interest" description="Disordered" evidence="4">
    <location>
        <begin position="195"/>
        <end position="219"/>
    </location>
</feature>
<feature type="region of interest" description="Disordered" evidence="4">
    <location>
        <begin position="413"/>
        <end position="435"/>
    </location>
</feature>
<feature type="compositionally biased region" description="Basic residues" evidence="4">
    <location>
        <begin position="59"/>
        <end position="70"/>
    </location>
</feature>
<evidence type="ECO:0000259" key="5">
    <source>
        <dbReference type="PROSITE" id="PS50913"/>
    </source>
</evidence>
<dbReference type="EMBL" id="JBBPDW010000007">
    <property type="protein sequence ID" value="KAK7550832.1"/>
    <property type="molecule type" value="Genomic_DNA"/>
</dbReference>
<feature type="compositionally biased region" description="Basic and acidic residues" evidence="4">
    <location>
        <begin position="419"/>
        <end position="435"/>
    </location>
</feature>
<dbReference type="InterPro" id="IPR019459">
    <property type="entry name" value="GRAB"/>
</dbReference>
<feature type="compositionally biased region" description="Low complexity" evidence="4">
    <location>
        <begin position="151"/>
        <end position="164"/>
    </location>
</feature>
<dbReference type="PROSITE" id="PS50913">
    <property type="entry name" value="GRIP"/>
    <property type="match status" value="1"/>
</dbReference>
<dbReference type="InterPro" id="IPR000237">
    <property type="entry name" value="GRIP_dom"/>
</dbReference>
<feature type="domain" description="GRIP" evidence="5">
    <location>
        <begin position="477"/>
        <end position="528"/>
    </location>
</feature>
<gene>
    <name evidence="6" type="ORF">IWX46DRAFT_563937</name>
</gene>
<feature type="region of interest" description="Disordered" evidence="4">
    <location>
        <begin position="592"/>
        <end position="632"/>
    </location>
</feature>
<feature type="compositionally biased region" description="Polar residues" evidence="4">
    <location>
        <begin position="23"/>
        <end position="38"/>
    </location>
</feature>
<evidence type="ECO:0000313" key="6">
    <source>
        <dbReference type="EMBL" id="KAK7550832.1"/>
    </source>
</evidence>
<evidence type="ECO:0000256" key="4">
    <source>
        <dbReference type="SAM" id="MobiDB-lite"/>
    </source>
</evidence>
<feature type="region of interest" description="Disordered" evidence="4">
    <location>
        <begin position="1"/>
        <end position="167"/>
    </location>
</feature>
<comment type="caution">
    <text evidence="6">The sequence shown here is derived from an EMBL/GenBank/DDBJ whole genome shotgun (WGS) entry which is preliminary data.</text>
</comment>
<accession>A0ABR1MJA7</accession>
<reference evidence="6 7" key="1">
    <citation type="submission" date="2024-04" db="EMBL/GenBank/DDBJ databases">
        <title>Phyllosticta paracitricarpa is synonymous to the EU quarantine fungus P. citricarpa based on phylogenomic analyses.</title>
        <authorList>
            <consortium name="Lawrence Berkeley National Laboratory"/>
            <person name="Van Ingen-Buijs V.A."/>
            <person name="Van Westerhoven A.C."/>
            <person name="Haridas S."/>
            <person name="Skiadas P."/>
            <person name="Martin F."/>
            <person name="Groenewald J.Z."/>
            <person name="Crous P.W."/>
            <person name="Seidl M.F."/>
        </authorList>
    </citation>
    <scope>NUCLEOTIDE SEQUENCE [LARGE SCALE GENOMIC DNA]</scope>
    <source>
        <strain evidence="6 7">CBS 122670</strain>
    </source>
</reference>
<organism evidence="6 7">
    <name type="scientific">Phyllosticta citricarpa</name>
    <dbReference type="NCBI Taxonomy" id="55181"/>
    <lineage>
        <taxon>Eukaryota</taxon>
        <taxon>Fungi</taxon>
        <taxon>Dikarya</taxon>
        <taxon>Ascomycota</taxon>
        <taxon>Pezizomycotina</taxon>
        <taxon>Dothideomycetes</taxon>
        <taxon>Dothideomycetes incertae sedis</taxon>
        <taxon>Botryosphaeriales</taxon>
        <taxon>Phyllostictaceae</taxon>
        <taxon>Phyllosticta</taxon>
    </lineage>
</organism>
<evidence type="ECO:0000256" key="2">
    <source>
        <dbReference type="ARBA" id="ARBA00023034"/>
    </source>
</evidence>
<feature type="compositionally biased region" description="Basic and acidic residues" evidence="4">
    <location>
        <begin position="603"/>
        <end position="626"/>
    </location>
</feature>
<proteinExistence type="predicted"/>
<dbReference type="PANTHER" id="PTHR18921:SF2">
    <property type="entry name" value="THYROID RECEPTOR-INTERACTING PROTEIN 11"/>
    <property type="match status" value="1"/>
</dbReference>
<evidence type="ECO:0000256" key="3">
    <source>
        <dbReference type="ARBA" id="ARBA00023054"/>
    </source>
</evidence>
<dbReference type="Pfam" id="PF10375">
    <property type="entry name" value="GRAB"/>
    <property type="match status" value="1"/>
</dbReference>
<dbReference type="Proteomes" id="UP001365128">
    <property type="component" value="Unassembled WGS sequence"/>
</dbReference>
<protein>
    <recommendedName>
        <fullName evidence="5">GRIP domain-containing protein</fullName>
    </recommendedName>
</protein>
<keyword evidence="7" id="KW-1185">Reference proteome</keyword>
<feature type="compositionally biased region" description="Polar residues" evidence="4">
    <location>
        <begin position="1"/>
        <end position="10"/>
    </location>
</feature>
<keyword evidence="2" id="KW-0333">Golgi apparatus</keyword>
<name>A0ABR1MJA7_9PEZI</name>
<keyword evidence="3" id="KW-0175">Coiled coil</keyword>
<feature type="region of interest" description="Disordered" evidence="4">
    <location>
        <begin position="252"/>
        <end position="295"/>
    </location>
</feature>